<feature type="transmembrane region" description="Helical" evidence="7">
    <location>
        <begin position="169"/>
        <end position="190"/>
    </location>
</feature>
<feature type="transmembrane region" description="Helical" evidence="7">
    <location>
        <begin position="318"/>
        <end position="341"/>
    </location>
</feature>
<dbReference type="PANTHER" id="PTHR33362:SF5">
    <property type="entry name" value="C4-DICARBOXYLATE TRAP TRANSPORTER LARGE PERMEASE PROTEIN DCTM"/>
    <property type="match status" value="1"/>
</dbReference>
<feature type="transmembrane region" description="Helical" evidence="7">
    <location>
        <begin position="353"/>
        <end position="373"/>
    </location>
</feature>
<dbReference type="OrthoDB" id="5667at2759"/>
<dbReference type="GO" id="GO:0022857">
    <property type="term" value="F:transmembrane transporter activity"/>
    <property type="evidence" value="ECO:0007669"/>
    <property type="project" value="InterPro"/>
</dbReference>
<sequence>FAAVSASSLATTATMGLVAMPEMRKHNYNVSMASGSVVAGGTIGSLIPPSGMFIIYGILTETSIGKMFAAGIIPGILLALFYMIAIAIWCRLDPNAGPRGPKYTLKEKLWSFTRTGEVIVLFALVMGGIVLGWFTPTEAGAIGAFGAIVVSVARRRLTWAAARTAIYSTLKTTGMIFGILFGALVFNSFITASTIPLNIVNFVTDSGLPPMAVLFLVLGVYFVLGMVLDASAMMTLTIPLFFPLMMNLGFDAILFGVLVVRMTEIALITPPVGMNVYILSGVVKDIPLEKIFKGALPFVAADILHVAMLPPAKRGWGLVTTTGVLTGFGHGFVAFAVSALLKPIALDLETSRGAVSTAIGLGRLASGIASPIVGRATDRSGARGVVVLGMVLTALGLVALGFVQTEATLYLAWSVLVSAGVAAGFTVALDKLVVASIRETRGMALAMRFSVAAVVSTLLVPFVTVLVDTVGWRNTCSIWALVILALLPIPLLTFERHTPPQPPASGIAKNSAGTVRSILVQPALWLIAFAFMAQAAVVTGLSVHLVPLMTDNGLTATVAGTLFGGMILLSVPVRLLAGVVADRAPISVLPIFLAILLVLEA</sequence>
<dbReference type="SUPFAM" id="SSF103473">
    <property type="entry name" value="MFS general substrate transporter"/>
    <property type="match status" value="1"/>
</dbReference>
<dbReference type="Pfam" id="PF07690">
    <property type="entry name" value="MFS_1"/>
    <property type="match status" value="1"/>
</dbReference>
<feature type="transmembrane region" description="Helical" evidence="7">
    <location>
        <begin position="210"/>
        <end position="228"/>
    </location>
</feature>
<keyword evidence="3" id="KW-0997">Cell inner membrane</keyword>
<dbReference type="PROSITE" id="PS50850">
    <property type="entry name" value="MFS"/>
    <property type="match status" value="1"/>
</dbReference>
<organism evidence="9 10">
    <name type="scientific">Symbiodinium necroappetens</name>
    <dbReference type="NCBI Taxonomy" id="1628268"/>
    <lineage>
        <taxon>Eukaryota</taxon>
        <taxon>Sar</taxon>
        <taxon>Alveolata</taxon>
        <taxon>Dinophyceae</taxon>
        <taxon>Suessiales</taxon>
        <taxon>Symbiodiniaceae</taxon>
        <taxon>Symbiodinium</taxon>
    </lineage>
</organism>
<dbReference type="Gene3D" id="1.20.1250.20">
    <property type="entry name" value="MFS general substrate transporter like domains"/>
    <property type="match status" value="1"/>
</dbReference>
<evidence type="ECO:0000256" key="3">
    <source>
        <dbReference type="ARBA" id="ARBA00022519"/>
    </source>
</evidence>
<feature type="transmembrane region" description="Helical" evidence="7">
    <location>
        <begin position="385"/>
        <end position="404"/>
    </location>
</feature>
<evidence type="ECO:0000256" key="4">
    <source>
        <dbReference type="ARBA" id="ARBA00022692"/>
    </source>
</evidence>
<evidence type="ECO:0000256" key="1">
    <source>
        <dbReference type="ARBA" id="ARBA00004429"/>
    </source>
</evidence>
<evidence type="ECO:0000313" key="9">
    <source>
        <dbReference type="EMBL" id="CAE7904378.1"/>
    </source>
</evidence>
<keyword evidence="6 7" id="KW-0472">Membrane</keyword>
<comment type="caution">
    <text evidence="9">The sequence shown here is derived from an EMBL/GenBank/DDBJ whole genome shotgun (WGS) entry which is preliminary data.</text>
</comment>
<dbReference type="InterPro" id="IPR020846">
    <property type="entry name" value="MFS_dom"/>
</dbReference>
<feature type="transmembrane region" description="Helical" evidence="7">
    <location>
        <begin position="265"/>
        <end position="283"/>
    </location>
</feature>
<comment type="subcellular location">
    <subcellularLocation>
        <location evidence="1">Cell inner membrane</location>
        <topology evidence="1">Multi-pass membrane protein</topology>
    </subcellularLocation>
</comment>
<dbReference type="Proteomes" id="UP000601435">
    <property type="component" value="Unassembled WGS sequence"/>
</dbReference>
<feature type="transmembrane region" description="Helical" evidence="7">
    <location>
        <begin position="111"/>
        <end position="134"/>
    </location>
</feature>
<accession>A0A813BGJ1</accession>
<feature type="transmembrane region" description="Helical" evidence="7">
    <location>
        <begin position="523"/>
        <end position="547"/>
    </location>
</feature>
<evidence type="ECO:0000256" key="6">
    <source>
        <dbReference type="ARBA" id="ARBA00023136"/>
    </source>
</evidence>
<protein>
    <submittedName>
        <fullName evidence="9">DctM protein</fullName>
    </submittedName>
</protein>
<feature type="transmembrane region" description="Helical" evidence="7">
    <location>
        <begin position="410"/>
        <end position="433"/>
    </location>
</feature>
<feature type="transmembrane region" description="Helical" evidence="7">
    <location>
        <begin position="30"/>
        <end position="56"/>
    </location>
</feature>
<feature type="domain" description="Major facilitator superfamily (MFS) profile" evidence="8">
    <location>
        <begin position="315"/>
        <end position="601"/>
    </location>
</feature>
<keyword evidence="2" id="KW-1003">Cell membrane</keyword>
<proteinExistence type="predicted"/>
<evidence type="ECO:0000256" key="5">
    <source>
        <dbReference type="ARBA" id="ARBA00022989"/>
    </source>
</evidence>
<feature type="non-terminal residue" evidence="9">
    <location>
        <position position="601"/>
    </location>
</feature>
<dbReference type="Pfam" id="PF06808">
    <property type="entry name" value="DctM"/>
    <property type="match status" value="1"/>
</dbReference>
<keyword evidence="10" id="KW-1185">Reference proteome</keyword>
<evidence type="ECO:0000259" key="8">
    <source>
        <dbReference type="PROSITE" id="PS50850"/>
    </source>
</evidence>
<keyword evidence="4 7" id="KW-0812">Transmembrane</keyword>
<gene>
    <name evidence="9" type="primary">dctM</name>
    <name evidence="9" type="ORF">SNEC2469_LOCUS30565</name>
</gene>
<dbReference type="AlphaFoldDB" id="A0A813BGJ1"/>
<dbReference type="InterPro" id="IPR004681">
    <property type="entry name" value="TRAP_DctM"/>
</dbReference>
<feature type="transmembrane region" description="Helical" evidence="7">
    <location>
        <begin position="478"/>
        <end position="494"/>
    </location>
</feature>
<feature type="transmembrane region" description="Helical" evidence="7">
    <location>
        <begin position="68"/>
        <end position="90"/>
    </location>
</feature>
<dbReference type="PANTHER" id="PTHR33362">
    <property type="entry name" value="SIALIC ACID TRAP TRANSPORTER PERMEASE PROTEIN SIAT-RELATED"/>
    <property type="match status" value="1"/>
</dbReference>
<dbReference type="GO" id="GO:0005886">
    <property type="term" value="C:plasma membrane"/>
    <property type="evidence" value="ECO:0007669"/>
    <property type="project" value="UniProtKB-SubCell"/>
</dbReference>
<feature type="transmembrane region" description="Helical" evidence="7">
    <location>
        <begin position="240"/>
        <end position="259"/>
    </location>
</feature>
<evidence type="ECO:0000256" key="2">
    <source>
        <dbReference type="ARBA" id="ARBA00022475"/>
    </source>
</evidence>
<name>A0A813BGJ1_9DINO</name>
<evidence type="ECO:0000256" key="7">
    <source>
        <dbReference type="SAM" id="Phobius"/>
    </source>
</evidence>
<dbReference type="InterPro" id="IPR010656">
    <property type="entry name" value="DctM"/>
</dbReference>
<feature type="transmembrane region" description="Helical" evidence="7">
    <location>
        <begin position="445"/>
        <end position="466"/>
    </location>
</feature>
<keyword evidence="5 7" id="KW-1133">Transmembrane helix</keyword>
<dbReference type="InterPro" id="IPR011701">
    <property type="entry name" value="MFS"/>
</dbReference>
<feature type="transmembrane region" description="Helical" evidence="7">
    <location>
        <begin position="553"/>
        <end position="573"/>
    </location>
</feature>
<dbReference type="EMBL" id="CAJNJA010071608">
    <property type="protein sequence ID" value="CAE7904378.1"/>
    <property type="molecule type" value="Genomic_DNA"/>
</dbReference>
<dbReference type="InterPro" id="IPR036259">
    <property type="entry name" value="MFS_trans_sf"/>
</dbReference>
<reference evidence="9" key="1">
    <citation type="submission" date="2021-02" db="EMBL/GenBank/DDBJ databases">
        <authorList>
            <person name="Dougan E. K."/>
            <person name="Rhodes N."/>
            <person name="Thang M."/>
            <person name="Chan C."/>
        </authorList>
    </citation>
    <scope>NUCLEOTIDE SEQUENCE</scope>
</reference>
<evidence type="ECO:0000313" key="10">
    <source>
        <dbReference type="Proteomes" id="UP000601435"/>
    </source>
</evidence>
<feature type="non-terminal residue" evidence="9">
    <location>
        <position position="1"/>
    </location>
</feature>